<evidence type="ECO:0000259" key="4">
    <source>
        <dbReference type="PROSITE" id="PS50932"/>
    </source>
</evidence>
<dbReference type="Pfam" id="PF13377">
    <property type="entry name" value="Peripla_BP_3"/>
    <property type="match status" value="1"/>
</dbReference>
<dbReference type="SUPFAM" id="SSF53822">
    <property type="entry name" value="Periplasmic binding protein-like I"/>
    <property type="match status" value="1"/>
</dbReference>
<evidence type="ECO:0000256" key="2">
    <source>
        <dbReference type="ARBA" id="ARBA00023125"/>
    </source>
</evidence>
<protein>
    <submittedName>
        <fullName evidence="5">LacI family transcriptional regulator</fullName>
    </submittedName>
</protein>
<keyword evidence="1" id="KW-0805">Transcription regulation</keyword>
<dbReference type="Pfam" id="PF00356">
    <property type="entry name" value="LacI"/>
    <property type="match status" value="1"/>
</dbReference>
<dbReference type="AlphaFoldDB" id="A0A9E2L0J2"/>
<dbReference type="InterPro" id="IPR028082">
    <property type="entry name" value="Peripla_BP_I"/>
</dbReference>
<organism evidence="5 6">
    <name type="scientific">Candidatus Treponema excrementipullorum</name>
    <dbReference type="NCBI Taxonomy" id="2838768"/>
    <lineage>
        <taxon>Bacteria</taxon>
        <taxon>Pseudomonadati</taxon>
        <taxon>Spirochaetota</taxon>
        <taxon>Spirochaetia</taxon>
        <taxon>Spirochaetales</taxon>
        <taxon>Treponemataceae</taxon>
        <taxon>Treponema</taxon>
    </lineage>
</organism>
<dbReference type="PANTHER" id="PTHR30146">
    <property type="entry name" value="LACI-RELATED TRANSCRIPTIONAL REPRESSOR"/>
    <property type="match status" value="1"/>
</dbReference>
<dbReference type="Gene3D" id="3.40.50.2300">
    <property type="match status" value="2"/>
</dbReference>
<evidence type="ECO:0000256" key="3">
    <source>
        <dbReference type="ARBA" id="ARBA00023163"/>
    </source>
</evidence>
<dbReference type="Proteomes" id="UP000823914">
    <property type="component" value="Unassembled WGS sequence"/>
</dbReference>
<keyword evidence="2" id="KW-0238">DNA-binding</keyword>
<sequence>MASIKDVAQIAGVSIGTVSRAFNNYSDICEETRQRIYEAAKSINYVPNINARNLSSKRNHSYALVISGFLDENPNESILVAHMRGVFQFAIKNNLEFAVHMTGTTIQKKQSYKSFCEEHAVSGVILSGITTDDPYFLELTEHASIPCVAIDISIPSANVGSVSVDNFSAMRDMTFHLFEMGHRDICVITGKIHTSVNAERLAGVRAAYDYIEASLSDEDIYCGDFSQEKAYQIIVNLIATGKLHKYTAFLCFSDFMAMGVLEALKKNGFSVPNDFSVTGFDDIPQARYVSPPLTTIRQNFTDAGVRAGKLLYEMVHGSKKRQDVISYDLVKRESVKNSI</sequence>
<dbReference type="Gene3D" id="1.10.260.40">
    <property type="entry name" value="lambda repressor-like DNA-binding domains"/>
    <property type="match status" value="1"/>
</dbReference>
<dbReference type="CDD" id="cd01392">
    <property type="entry name" value="HTH_LacI"/>
    <property type="match status" value="1"/>
</dbReference>
<dbReference type="SUPFAM" id="SSF47413">
    <property type="entry name" value="lambda repressor-like DNA-binding domains"/>
    <property type="match status" value="1"/>
</dbReference>
<dbReference type="PROSITE" id="PS50932">
    <property type="entry name" value="HTH_LACI_2"/>
    <property type="match status" value="1"/>
</dbReference>
<dbReference type="PANTHER" id="PTHR30146:SF109">
    <property type="entry name" value="HTH-TYPE TRANSCRIPTIONAL REGULATOR GALS"/>
    <property type="match status" value="1"/>
</dbReference>
<evidence type="ECO:0000256" key="1">
    <source>
        <dbReference type="ARBA" id="ARBA00023015"/>
    </source>
</evidence>
<dbReference type="CDD" id="cd06267">
    <property type="entry name" value="PBP1_LacI_sugar_binding-like"/>
    <property type="match status" value="1"/>
</dbReference>
<dbReference type="GO" id="GO:0003700">
    <property type="term" value="F:DNA-binding transcription factor activity"/>
    <property type="evidence" value="ECO:0007669"/>
    <property type="project" value="TreeGrafter"/>
</dbReference>
<dbReference type="GO" id="GO:0000976">
    <property type="term" value="F:transcription cis-regulatory region binding"/>
    <property type="evidence" value="ECO:0007669"/>
    <property type="project" value="TreeGrafter"/>
</dbReference>
<dbReference type="SMART" id="SM00354">
    <property type="entry name" value="HTH_LACI"/>
    <property type="match status" value="1"/>
</dbReference>
<gene>
    <name evidence="5" type="ORF">IAA16_00545</name>
</gene>
<reference evidence="5" key="2">
    <citation type="submission" date="2021-04" db="EMBL/GenBank/DDBJ databases">
        <authorList>
            <person name="Gilroy R."/>
        </authorList>
    </citation>
    <scope>NUCLEOTIDE SEQUENCE</scope>
    <source>
        <strain evidence="5">Gambia15-2214</strain>
    </source>
</reference>
<reference evidence="5" key="1">
    <citation type="journal article" date="2021" name="PeerJ">
        <title>Extensive microbial diversity within the chicken gut microbiome revealed by metagenomics and culture.</title>
        <authorList>
            <person name="Gilroy R."/>
            <person name="Ravi A."/>
            <person name="Getino M."/>
            <person name="Pursley I."/>
            <person name="Horton D.L."/>
            <person name="Alikhan N.F."/>
            <person name="Baker D."/>
            <person name="Gharbi K."/>
            <person name="Hall N."/>
            <person name="Watson M."/>
            <person name="Adriaenssens E.M."/>
            <person name="Foster-Nyarko E."/>
            <person name="Jarju S."/>
            <person name="Secka A."/>
            <person name="Antonio M."/>
            <person name="Oren A."/>
            <person name="Chaudhuri R.R."/>
            <person name="La Ragione R."/>
            <person name="Hildebrand F."/>
            <person name="Pallen M.J."/>
        </authorList>
    </citation>
    <scope>NUCLEOTIDE SEQUENCE</scope>
    <source>
        <strain evidence="5">Gambia15-2214</strain>
    </source>
</reference>
<accession>A0A9E2L0J2</accession>
<proteinExistence type="predicted"/>
<name>A0A9E2L0J2_9SPIR</name>
<feature type="domain" description="HTH lacI-type" evidence="4">
    <location>
        <begin position="2"/>
        <end position="56"/>
    </location>
</feature>
<dbReference type="InterPro" id="IPR010982">
    <property type="entry name" value="Lambda_DNA-bd_dom_sf"/>
</dbReference>
<evidence type="ECO:0000313" key="5">
    <source>
        <dbReference type="EMBL" id="MBU3849036.1"/>
    </source>
</evidence>
<evidence type="ECO:0000313" key="6">
    <source>
        <dbReference type="Proteomes" id="UP000823914"/>
    </source>
</evidence>
<comment type="caution">
    <text evidence="5">The sequence shown here is derived from an EMBL/GenBank/DDBJ whole genome shotgun (WGS) entry which is preliminary data.</text>
</comment>
<keyword evidence="3" id="KW-0804">Transcription</keyword>
<dbReference type="InterPro" id="IPR046335">
    <property type="entry name" value="LacI/GalR-like_sensor"/>
</dbReference>
<dbReference type="InterPro" id="IPR000843">
    <property type="entry name" value="HTH_LacI"/>
</dbReference>
<dbReference type="EMBL" id="JAHLFV010000012">
    <property type="protein sequence ID" value="MBU3849036.1"/>
    <property type="molecule type" value="Genomic_DNA"/>
</dbReference>